<evidence type="ECO:0000256" key="1">
    <source>
        <dbReference type="SAM" id="MobiDB-lite"/>
    </source>
</evidence>
<dbReference type="AlphaFoldDB" id="A0A9W6CP02"/>
<proteinExistence type="predicted"/>
<protein>
    <submittedName>
        <fullName evidence="2">Uncharacterized protein</fullName>
    </submittedName>
</protein>
<feature type="region of interest" description="Disordered" evidence="1">
    <location>
        <begin position="1"/>
        <end position="68"/>
    </location>
</feature>
<organism evidence="2 3">
    <name type="scientific">Xanthobacter flavus</name>
    <dbReference type="NCBI Taxonomy" id="281"/>
    <lineage>
        <taxon>Bacteria</taxon>
        <taxon>Pseudomonadati</taxon>
        <taxon>Pseudomonadota</taxon>
        <taxon>Alphaproteobacteria</taxon>
        <taxon>Hyphomicrobiales</taxon>
        <taxon>Xanthobacteraceae</taxon>
        <taxon>Xanthobacter</taxon>
    </lineage>
</organism>
<dbReference type="Proteomes" id="UP001144397">
    <property type="component" value="Unassembled WGS sequence"/>
</dbReference>
<dbReference type="EMBL" id="BSDO01000005">
    <property type="protein sequence ID" value="GLI23890.1"/>
    <property type="molecule type" value="Genomic_DNA"/>
</dbReference>
<evidence type="ECO:0000313" key="3">
    <source>
        <dbReference type="Proteomes" id="UP001144397"/>
    </source>
</evidence>
<feature type="compositionally biased region" description="Polar residues" evidence="1">
    <location>
        <begin position="1"/>
        <end position="12"/>
    </location>
</feature>
<name>A0A9W6CP02_XANFL</name>
<gene>
    <name evidence="2" type="ORF">XFLAVUS301_35640</name>
</gene>
<accession>A0A9W6CP02</accession>
<comment type="caution">
    <text evidence="2">The sequence shown here is derived from an EMBL/GenBank/DDBJ whole genome shotgun (WGS) entry which is preliminary data.</text>
</comment>
<sequence>MIAALQNYNLKYNRQPPRNPEPSATPRAATIARRVRKDHPGPSVDRRTITKIGDGSGKSSWDQVRRKG</sequence>
<evidence type="ECO:0000313" key="2">
    <source>
        <dbReference type="EMBL" id="GLI23890.1"/>
    </source>
</evidence>
<reference evidence="2" key="1">
    <citation type="submission" date="2022-12" db="EMBL/GenBank/DDBJ databases">
        <title>Reference genome sequencing for broad-spectrum identification of bacterial and archaeal isolates by mass spectrometry.</title>
        <authorList>
            <person name="Sekiguchi Y."/>
            <person name="Tourlousse D.M."/>
        </authorList>
    </citation>
    <scope>NUCLEOTIDE SEQUENCE</scope>
    <source>
        <strain evidence="2">301</strain>
    </source>
</reference>
<feature type="compositionally biased region" description="Basic and acidic residues" evidence="1">
    <location>
        <begin position="38"/>
        <end position="48"/>
    </location>
</feature>